<proteinExistence type="inferred from homology"/>
<sequence>MHGGNTLIEKNTSQLRQHALETTTSKIALQPYHQAHLSHCLYILLQTLTCDFSTDMITHNWMATQKFPFPDFSINKKCKDHSKLLEWQTREKLSVEMWVEMSERGHSTETRETV</sequence>
<evidence type="ECO:0000313" key="2">
    <source>
        <dbReference type="EMBL" id="TVY55679.1"/>
    </source>
</evidence>
<evidence type="ECO:0000313" key="3">
    <source>
        <dbReference type="Proteomes" id="UP000481288"/>
    </source>
</evidence>
<dbReference type="EMBL" id="QGMG01000218">
    <property type="protein sequence ID" value="TVY55679.1"/>
    <property type="molecule type" value="Genomic_DNA"/>
</dbReference>
<protein>
    <submittedName>
        <fullName evidence="2">Uncharacterized protein</fullName>
    </submittedName>
</protein>
<comment type="caution">
    <text evidence="2">The sequence shown here is derived from an EMBL/GenBank/DDBJ whole genome shotgun (WGS) entry which is preliminary data.</text>
</comment>
<dbReference type="PANTHER" id="PTHR33365">
    <property type="entry name" value="YALI0B05434P"/>
    <property type="match status" value="1"/>
</dbReference>
<dbReference type="AlphaFoldDB" id="A0A7D8YPC5"/>
<accession>A0A7D8YPC5</accession>
<dbReference type="InterPro" id="IPR021765">
    <property type="entry name" value="UstYa-like"/>
</dbReference>
<dbReference type="OrthoDB" id="3687641at2759"/>
<gene>
    <name evidence="2" type="ORF">LCER1_G004693</name>
</gene>
<dbReference type="Proteomes" id="UP000481288">
    <property type="component" value="Unassembled WGS sequence"/>
</dbReference>
<dbReference type="Pfam" id="PF11807">
    <property type="entry name" value="UstYa"/>
    <property type="match status" value="1"/>
</dbReference>
<comment type="similarity">
    <text evidence="1">Belongs to the ustYa family.</text>
</comment>
<keyword evidence="3" id="KW-1185">Reference proteome</keyword>
<name>A0A7D8YPC5_9HELO</name>
<dbReference type="GO" id="GO:0043386">
    <property type="term" value="P:mycotoxin biosynthetic process"/>
    <property type="evidence" value="ECO:0007669"/>
    <property type="project" value="InterPro"/>
</dbReference>
<reference evidence="2 3" key="1">
    <citation type="submission" date="2018-05" db="EMBL/GenBank/DDBJ databases">
        <title>Whole genome sequencing for identification of molecular markers to develop diagnostic detection tools for the regulated plant pathogen Lachnellula willkommii.</title>
        <authorList>
            <person name="Giroux E."/>
            <person name="Bilodeau G."/>
        </authorList>
    </citation>
    <scope>NUCLEOTIDE SEQUENCE [LARGE SCALE GENOMIC DNA]</scope>
    <source>
        <strain evidence="2 3">CBS 625.97</strain>
    </source>
</reference>
<evidence type="ECO:0000256" key="1">
    <source>
        <dbReference type="ARBA" id="ARBA00035112"/>
    </source>
</evidence>
<dbReference type="PANTHER" id="PTHR33365:SF14">
    <property type="entry name" value="TAT PATHWAY SIGNAL SEQUENCE"/>
    <property type="match status" value="1"/>
</dbReference>
<organism evidence="2 3">
    <name type="scientific">Lachnellula cervina</name>
    <dbReference type="NCBI Taxonomy" id="1316786"/>
    <lineage>
        <taxon>Eukaryota</taxon>
        <taxon>Fungi</taxon>
        <taxon>Dikarya</taxon>
        <taxon>Ascomycota</taxon>
        <taxon>Pezizomycotina</taxon>
        <taxon>Leotiomycetes</taxon>
        <taxon>Helotiales</taxon>
        <taxon>Lachnaceae</taxon>
        <taxon>Lachnellula</taxon>
    </lineage>
</organism>